<protein>
    <submittedName>
        <fullName evidence="2">Uncharacterized protein</fullName>
    </submittedName>
</protein>
<dbReference type="Proteomes" id="UP001521222">
    <property type="component" value="Unassembled WGS sequence"/>
</dbReference>
<feature type="signal peptide" evidence="1">
    <location>
        <begin position="1"/>
        <end position="17"/>
    </location>
</feature>
<evidence type="ECO:0000313" key="3">
    <source>
        <dbReference type="Proteomes" id="UP001521222"/>
    </source>
</evidence>
<accession>A0ABR3RSJ1</accession>
<reference evidence="2 3" key="1">
    <citation type="submission" date="2024-02" db="EMBL/GenBank/DDBJ databases">
        <title>De novo assembly and annotation of 12 fungi associated with fruit tree decline syndrome in Ontario, Canada.</title>
        <authorList>
            <person name="Sulman M."/>
            <person name="Ellouze W."/>
            <person name="Ilyukhin E."/>
        </authorList>
    </citation>
    <scope>NUCLEOTIDE SEQUENCE [LARGE SCALE GENOMIC DNA]</scope>
    <source>
        <strain evidence="2 3">M97-236</strain>
    </source>
</reference>
<evidence type="ECO:0000256" key="1">
    <source>
        <dbReference type="SAM" id="SignalP"/>
    </source>
</evidence>
<dbReference type="EMBL" id="JAKIXB020000006">
    <property type="protein sequence ID" value="KAL1607406.1"/>
    <property type="molecule type" value="Genomic_DNA"/>
</dbReference>
<keyword evidence="1" id="KW-0732">Signal</keyword>
<keyword evidence="3" id="KW-1185">Reference proteome</keyword>
<organism evidence="2 3">
    <name type="scientific">Nothophoma quercina</name>
    <dbReference type="NCBI Taxonomy" id="749835"/>
    <lineage>
        <taxon>Eukaryota</taxon>
        <taxon>Fungi</taxon>
        <taxon>Dikarya</taxon>
        <taxon>Ascomycota</taxon>
        <taxon>Pezizomycotina</taxon>
        <taxon>Dothideomycetes</taxon>
        <taxon>Pleosporomycetidae</taxon>
        <taxon>Pleosporales</taxon>
        <taxon>Pleosporineae</taxon>
        <taxon>Didymellaceae</taxon>
        <taxon>Nothophoma</taxon>
    </lineage>
</organism>
<proteinExistence type="predicted"/>
<comment type="caution">
    <text evidence="2">The sequence shown here is derived from an EMBL/GenBank/DDBJ whole genome shotgun (WGS) entry which is preliminary data.</text>
</comment>
<gene>
    <name evidence="2" type="ORF">SLS59_002373</name>
</gene>
<evidence type="ECO:0000313" key="2">
    <source>
        <dbReference type="EMBL" id="KAL1607406.1"/>
    </source>
</evidence>
<name>A0ABR3RSJ1_9PLEO</name>
<feature type="chain" id="PRO_5046734814" evidence="1">
    <location>
        <begin position="18"/>
        <end position="148"/>
    </location>
</feature>
<sequence length="148" mass="15693">MSFLKIVVPFLATTGLALPHDQMVNNESIRDIGVIYSGNNFTGDATFLVTNKKERKCETALSGVSVSSVQICVPATCILYKSNDCTASGDGNDYYFQGPVDANNLQANPNMACDSYECGSVEEMSALIGNTASALVNSEGGHWGVVSH</sequence>